<evidence type="ECO:0000313" key="15">
    <source>
        <dbReference type="EMBL" id="KAJ1963644.1"/>
    </source>
</evidence>
<keyword evidence="7" id="KW-0630">Potassium</keyword>
<feature type="transmembrane region" description="Helical" evidence="13">
    <location>
        <begin position="407"/>
        <end position="426"/>
    </location>
</feature>
<feature type="region of interest" description="Disordered" evidence="12">
    <location>
        <begin position="1"/>
        <end position="104"/>
    </location>
</feature>
<organism evidence="15 16">
    <name type="scientific">Dispira parvispora</name>
    <dbReference type="NCBI Taxonomy" id="1520584"/>
    <lineage>
        <taxon>Eukaryota</taxon>
        <taxon>Fungi</taxon>
        <taxon>Fungi incertae sedis</taxon>
        <taxon>Zoopagomycota</taxon>
        <taxon>Kickxellomycotina</taxon>
        <taxon>Dimargaritomycetes</taxon>
        <taxon>Dimargaritales</taxon>
        <taxon>Dimargaritaceae</taxon>
        <taxon>Dispira</taxon>
    </lineage>
</organism>
<evidence type="ECO:0000256" key="13">
    <source>
        <dbReference type="SAM" id="Phobius"/>
    </source>
</evidence>
<evidence type="ECO:0000256" key="11">
    <source>
        <dbReference type="ARBA" id="ARBA00023303"/>
    </source>
</evidence>
<dbReference type="SUPFAM" id="SSF81324">
    <property type="entry name" value="Voltage-gated potassium channels"/>
    <property type="match status" value="1"/>
</dbReference>
<evidence type="ECO:0000256" key="1">
    <source>
        <dbReference type="ARBA" id="ARBA00004141"/>
    </source>
</evidence>
<feature type="transmembrane region" description="Helical" evidence="13">
    <location>
        <begin position="553"/>
        <end position="574"/>
    </location>
</feature>
<dbReference type="Gene3D" id="1.10.287.70">
    <property type="match status" value="1"/>
</dbReference>
<evidence type="ECO:0000256" key="2">
    <source>
        <dbReference type="ARBA" id="ARBA00022448"/>
    </source>
</evidence>
<dbReference type="InterPro" id="IPR005821">
    <property type="entry name" value="Ion_trans_dom"/>
</dbReference>
<feature type="transmembrane region" description="Helical" evidence="13">
    <location>
        <begin position="373"/>
        <end position="395"/>
    </location>
</feature>
<evidence type="ECO:0000256" key="5">
    <source>
        <dbReference type="ARBA" id="ARBA00022826"/>
    </source>
</evidence>
<feature type="compositionally biased region" description="Acidic residues" evidence="12">
    <location>
        <begin position="879"/>
        <end position="891"/>
    </location>
</feature>
<feature type="transmembrane region" description="Helical" evidence="13">
    <location>
        <begin position="511"/>
        <end position="533"/>
    </location>
</feature>
<evidence type="ECO:0000313" key="16">
    <source>
        <dbReference type="Proteomes" id="UP001150925"/>
    </source>
</evidence>
<dbReference type="InterPro" id="IPR027359">
    <property type="entry name" value="Volt_channel_dom_sf"/>
</dbReference>
<keyword evidence="11" id="KW-0407">Ion channel</keyword>
<keyword evidence="3" id="KW-0633">Potassium transport</keyword>
<feature type="region of interest" description="Disordered" evidence="12">
    <location>
        <begin position="707"/>
        <end position="790"/>
    </location>
</feature>
<dbReference type="EMBL" id="JANBPY010000797">
    <property type="protein sequence ID" value="KAJ1963644.1"/>
    <property type="molecule type" value="Genomic_DNA"/>
</dbReference>
<evidence type="ECO:0000256" key="12">
    <source>
        <dbReference type="SAM" id="MobiDB-lite"/>
    </source>
</evidence>
<evidence type="ECO:0000256" key="10">
    <source>
        <dbReference type="ARBA" id="ARBA00023136"/>
    </source>
</evidence>
<keyword evidence="9" id="KW-0406">Ion transport</keyword>
<keyword evidence="4 13" id="KW-0812">Transmembrane</keyword>
<evidence type="ECO:0000256" key="3">
    <source>
        <dbReference type="ARBA" id="ARBA00022538"/>
    </source>
</evidence>
<feature type="transmembrane region" description="Helical" evidence="13">
    <location>
        <begin position="586"/>
        <end position="605"/>
    </location>
</feature>
<feature type="compositionally biased region" description="Basic residues" evidence="12">
    <location>
        <begin position="820"/>
        <end position="842"/>
    </location>
</feature>
<keyword evidence="5" id="KW-0631">Potassium channel</keyword>
<evidence type="ECO:0000259" key="14">
    <source>
        <dbReference type="Pfam" id="PF00520"/>
    </source>
</evidence>
<dbReference type="Proteomes" id="UP001150925">
    <property type="component" value="Unassembled WGS sequence"/>
</dbReference>
<evidence type="ECO:0000256" key="8">
    <source>
        <dbReference type="ARBA" id="ARBA00022989"/>
    </source>
</evidence>
<feature type="domain" description="Ion transport" evidence="14">
    <location>
        <begin position="377"/>
        <end position="603"/>
    </location>
</feature>
<keyword evidence="10 13" id="KW-0472">Membrane</keyword>
<dbReference type="Pfam" id="PF00520">
    <property type="entry name" value="Ion_trans"/>
    <property type="match status" value="1"/>
</dbReference>
<protein>
    <recommendedName>
        <fullName evidence="14">Ion transport domain-containing protein</fullName>
    </recommendedName>
</protein>
<feature type="compositionally biased region" description="Low complexity" evidence="12">
    <location>
        <begin position="896"/>
        <end position="910"/>
    </location>
</feature>
<evidence type="ECO:0000256" key="9">
    <source>
        <dbReference type="ARBA" id="ARBA00023065"/>
    </source>
</evidence>
<feature type="region of interest" description="Disordered" evidence="12">
    <location>
        <begin position="1048"/>
        <end position="1232"/>
    </location>
</feature>
<dbReference type="OrthoDB" id="415460at2759"/>
<dbReference type="PRINTS" id="PR00169">
    <property type="entry name" value="KCHANNEL"/>
</dbReference>
<evidence type="ECO:0000256" key="7">
    <source>
        <dbReference type="ARBA" id="ARBA00022958"/>
    </source>
</evidence>
<feature type="region of interest" description="Disordered" evidence="12">
    <location>
        <begin position="968"/>
        <end position="1033"/>
    </location>
</feature>
<dbReference type="GO" id="GO:0005249">
    <property type="term" value="F:voltage-gated potassium channel activity"/>
    <property type="evidence" value="ECO:0007669"/>
    <property type="project" value="InterPro"/>
</dbReference>
<evidence type="ECO:0000256" key="4">
    <source>
        <dbReference type="ARBA" id="ARBA00022692"/>
    </source>
</evidence>
<keyword evidence="2" id="KW-0813">Transport</keyword>
<feature type="compositionally biased region" description="Basic and acidic residues" evidence="12">
    <location>
        <begin position="27"/>
        <end position="38"/>
    </location>
</feature>
<dbReference type="PANTHER" id="PTHR11537:SF254">
    <property type="entry name" value="POTASSIUM VOLTAGE-GATED CHANNEL PROTEIN SHAB"/>
    <property type="match status" value="1"/>
</dbReference>
<dbReference type="Gene3D" id="1.20.120.350">
    <property type="entry name" value="Voltage-gated potassium channels. Chain C"/>
    <property type="match status" value="1"/>
</dbReference>
<feature type="compositionally biased region" description="Polar residues" evidence="12">
    <location>
        <begin position="1124"/>
        <end position="1133"/>
    </location>
</feature>
<comment type="subcellular location">
    <subcellularLocation>
        <location evidence="1">Membrane</location>
        <topology evidence="1">Multi-pass membrane protein</topology>
    </subcellularLocation>
</comment>
<feature type="transmembrane region" description="Helical" evidence="13">
    <location>
        <begin position="438"/>
        <end position="459"/>
    </location>
</feature>
<dbReference type="GO" id="GO:0001508">
    <property type="term" value="P:action potential"/>
    <property type="evidence" value="ECO:0007669"/>
    <property type="project" value="TreeGrafter"/>
</dbReference>
<sequence>MSKAHKGQSGYFPRNLSDATPILADHTSSREISPRESLDVGGVHPPSAGRASSVYSALPSHPTHGAENSNSQGGGLTFLPFDVIDPDYGAPRQRQESAPTSRNPFSYLARRFGSHGDATPRRRGREQFRGFRTISDGLMPSGSNFPYQTQNLPEGDEPLRRFSTTAIAAPEPLEPITTSRTVGYSSASTSGEEIGGYDRDFARHRKRRSRQSIHPLRYQPSPSLHPYEMAVENVGLLHDPLFGLPTIDTNPEATARMLDIEPIGMDGLRRRNHDTAASAESESGREDQGHRRREAYPSADASPPLHGEGPESARRPIGGLPDRRRRIPRYHHHPLPRAINPLPHIVRNSEAAQMKCWWKRELFLLMEDPSSGAWAFVINVCICLLIVACAVIAVVETIPSLLVSNSNLWFNLESVFVGIFTLEFATRLVAHTDNRRQFLRFAFSFLTVVDLAAILPYYIELGVVNDRAYEFRFTIVRIFRLFRIFSVFKYSSLLQLSVEVMLIAMRRSIDALLALLLFVVLTIVIISTIMYFIERGTYDPEKGYFVDRTGEQSSFDSIPASMWFVMVALTTTGFGDSTPKTVWGKLMTFPLVMIGVLLIALPSIIVGREFTVVWQAMKLRRRKEFQVAQQMQREAKRRDRPRGGDLPRQKGRRDGDPNARFLSSSDQEGKKPGRFGYKIDSGEPGSSNTLPLEPQRTLTTAPDAAIINIPPSDEDARAQDTSGTVVPLAANDTLVGSRNRINTQRTNSSKEGDEISPLSSPDGNTHKGRYSRNPFQMPSRHMKTVHSDLSLTRTSTADLRKYSPDRAFMALAMGLGRPNLGKKKRGSVHHHHHHRTHTKGRNRSQYNEPGQPPSRVLTGGLRDKLGPRSHPHHHKPSETNDEDEVLSDDIESLNLGSDIDSDITTDMSGSEISIDSDLDNGIDAKTKETLEKLPATIDEMKQMFQSMQETQQLLQQSLLTMNQRISKLESPTKASSGSDSLALGNAHKNGGPSGTTSPPKVSSLADKGSSGKKPVSVASALGSTSGGPSSGATAISFQFRPEIHRRSSSFISSPLQAQSVLPRPGGTSTDNKGERLAEDSDPLARPPPPPLHRDATFPGKLGGTKGDASSFTSHRKLGDGDNLRITTSVSARSSPRLGPASASVFKESSGSPARGFPPASRLANTSFRKPLLNLPEIPPYRPKSPNSASTSAMPKSDKNASSVSPTQPNIEKRKDKQPSTSPPSSPEHATVE</sequence>
<comment type="caution">
    <text evidence="15">The sequence shown here is derived from an EMBL/GenBank/DDBJ whole genome shotgun (WGS) entry which is preliminary data.</text>
</comment>
<keyword evidence="6" id="KW-0851">Voltage-gated channel</keyword>
<dbReference type="PANTHER" id="PTHR11537">
    <property type="entry name" value="VOLTAGE-GATED POTASSIUM CHANNEL"/>
    <property type="match status" value="1"/>
</dbReference>
<keyword evidence="16" id="KW-1185">Reference proteome</keyword>
<feature type="compositionally biased region" description="Polar residues" evidence="12">
    <location>
        <begin position="684"/>
        <end position="694"/>
    </location>
</feature>
<dbReference type="GO" id="GO:0008076">
    <property type="term" value="C:voltage-gated potassium channel complex"/>
    <property type="evidence" value="ECO:0007669"/>
    <property type="project" value="InterPro"/>
</dbReference>
<dbReference type="InterPro" id="IPR028325">
    <property type="entry name" value="VG_K_chnl"/>
</dbReference>
<feature type="region of interest" description="Disordered" evidence="12">
    <location>
        <begin position="266"/>
        <end position="323"/>
    </location>
</feature>
<reference evidence="15" key="1">
    <citation type="submission" date="2022-07" db="EMBL/GenBank/DDBJ databases">
        <title>Phylogenomic reconstructions and comparative analyses of Kickxellomycotina fungi.</title>
        <authorList>
            <person name="Reynolds N.K."/>
            <person name="Stajich J.E."/>
            <person name="Barry K."/>
            <person name="Grigoriev I.V."/>
            <person name="Crous P."/>
            <person name="Smith M.E."/>
        </authorList>
    </citation>
    <scope>NUCLEOTIDE SEQUENCE</scope>
    <source>
        <strain evidence="15">RSA 1196</strain>
    </source>
</reference>
<feature type="compositionally biased region" description="Polar residues" evidence="12">
    <location>
        <begin position="1048"/>
        <end position="1059"/>
    </location>
</feature>
<proteinExistence type="predicted"/>
<evidence type="ECO:0000256" key="6">
    <source>
        <dbReference type="ARBA" id="ARBA00022882"/>
    </source>
</evidence>
<feature type="compositionally biased region" description="Polar residues" evidence="12">
    <location>
        <begin position="1184"/>
        <end position="1209"/>
    </location>
</feature>
<feature type="region of interest" description="Disordered" evidence="12">
    <location>
        <begin position="817"/>
        <end position="914"/>
    </location>
</feature>
<gene>
    <name evidence="15" type="ORF">IWQ62_003152</name>
</gene>
<name>A0A9W8ANH0_9FUNG</name>
<feature type="compositionally biased region" description="Polar residues" evidence="12">
    <location>
        <begin position="734"/>
        <end position="747"/>
    </location>
</feature>
<accession>A0A9W8ANH0</accession>
<dbReference type="AlphaFoldDB" id="A0A9W8ANH0"/>
<feature type="region of interest" description="Disordered" evidence="12">
    <location>
        <begin position="628"/>
        <end position="694"/>
    </location>
</feature>
<keyword evidence="8 13" id="KW-1133">Transmembrane helix</keyword>
<feature type="compositionally biased region" description="Basic and acidic residues" evidence="12">
    <location>
        <begin position="633"/>
        <end position="657"/>
    </location>
</feature>